<proteinExistence type="predicted"/>
<evidence type="ECO:0000313" key="2">
    <source>
        <dbReference type="EMBL" id="MBU5592183.1"/>
    </source>
</evidence>
<dbReference type="SUPFAM" id="SSF47090">
    <property type="entry name" value="PGBD-like"/>
    <property type="match status" value="1"/>
</dbReference>
<reference evidence="2 3" key="1">
    <citation type="submission" date="2021-06" db="EMBL/GenBank/DDBJ databases">
        <authorList>
            <person name="Sun Q."/>
            <person name="Li D."/>
        </authorList>
    </citation>
    <scope>NUCLEOTIDE SEQUENCE [LARGE SCALE GENOMIC DNA]</scope>
    <source>
        <strain evidence="2 3">MSJ-4</strain>
    </source>
</reference>
<dbReference type="Pfam" id="PF01471">
    <property type="entry name" value="PG_binding_1"/>
    <property type="match status" value="1"/>
</dbReference>
<dbReference type="EMBL" id="JAHLQL010000003">
    <property type="protein sequence ID" value="MBU5592183.1"/>
    <property type="molecule type" value="Genomic_DNA"/>
</dbReference>
<dbReference type="InterPro" id="IPR036366">
    <property type="entry name" value="PGBDSf"/>
</dbReference>
<gene>
    <name evidence="2" type="ORF">KQI89_10460</name>
</gene>
<evidence type="ECO:0000259" key="1">
    <source>
        <dbReference type="Pfam" id="PF01471"/>
    </source>
</evidence>
<dbReference type="Proteomes" id="UP000736583">
    <property type="component" value="Unassembled WGS sequence"/>
</dbReference>
<dbReference type="InterPro" id="IPR036365">
    <property type="entry name" value="PGBD-like_sf"/>
</dbReference>
<organism evidence="2 3">
    <name type="scientific">Clostridium simiarum</name>
    <dbReference type="NCBI Taxonomy" id="2841506"/>
    <lineage>
        <taxon>Bacteria</taxon>
        <taxon>Bacillati</taxon>
        <taxon>Bacillota</taxon>
        <taxon>Clostridia</taxon>
        <taxon>Eubacteriales</taxon>
        <taxon>Clostridiaceae</taxon>
        <taxon>Clostridium</taxon>
    </lineage>
</organism>
<feature type="domain" description="Peptidoglycan binding-like" evidence="1">
    <location>
        <begin position="340"/>
        <end position="400"/>
    </location>
</feature>
<dbReference type="RefSeq" id="WP_032123520.1">
    <property type="nucleotide sequence ID" value="NZ_JAHLQL010000003.1"/>
</dbReference>
<accession>A0ABS6F126</accession>
<name>A0ABS6F126_9CLOT</name>
<dbReference type="Gene3D" id="1.10.101.10">
    <property type="entry name" value="PGBD-like superfamily/PGBD"/>
    <property type="match status" value="1"/>
</dbReference>
<sequence length="451" mass="50943">MPGKGNVRVQVLKENTYIPIDKAKVTVTEVSENRLRQGSTVLISDSSGLTKEIEVETPPIENSMNPTNKLPYSFVDINVEADGFQPVIIKGCQVFPDRVALQQVRMEPPKRNARQEERLIIVQPNTLVGNFPPKIPEDPNKPLPPPPSGFVVLPEPVVPEFIVVHAGVPDDSTAPNYTVRFKDYVKNVASCEIFSTWPESTIRANVYCIVSFALNRVYTEWYRGKGKGFQITNSTAFDQAFNYGRNIYDNINRIVDELFSTYVKRPARKQPLLTQYCDGQNVQCPGWLTQWGSKYLGDQGKAPFEILTNFYGDNLTLVRAEQVQGIPSSYPGYVLTVGSRGPAVRTVQTYLNRIADNYPAINKQAVDGIYGNATRDAVKQFQSIFSLPATGDVDYPTWYRISDIYVAVTKIGELRGDYRTSERTFFPPMTYEMNNMTDVPKVKYKDEYYNI</sequence>
<comment type="caution">
    <text evidence="2">The sequence shown here is derived from an EMBL/GenBank/DDBJ whole genome shotgun (WGS) entry which is preliminary data.</text>
</comment>
<protein>
    <submittedName>
        <fullName evidence="2">Peptidoglycan-binding protein</fullName>
    </submittedName>
</protein>
<keyword evidence="3" id="KW-1185">Reference proteome</keyword>
<evidence type="ECO:0000313" key="3">
    <source>
        <dbReference type="Proteomes" id="UP000736583"/>
    </source>
</evidence>
<dbReference type="InterPro" id="IPR002477">
    <property type="entry name" value="Peptidoglycan-bd-like"/>
</dbReference>